<evidence type="ECO:0000256" key="3">
    <source>
        <dbReference type="ARBA" id="ARBA00023163"/>
    </source>
</evidence>
<evidence type="ECO:0000259" key="4">
    <source>
        <dbReference type="PROSITE" id="PS50932"/>
    </source>
</evidence>
<comment type="caution">
    <text evidence="5">The sequence shown here is derived from an EMBL/GenBank/DDBJ whole genome shotgun (WGS) entry which is preliminary data.</text>
</comment>
<protein>
    <submittedName>
        <fullName evidence="5">DNA-binding LacI/PurR family transcriptional regulator</fullName>
    </submittedName>
</protein>
<dbReference type="Gene3D" id="1.10.260.40">
    <property type="entry name" value="lambda repressor-like DNA-binding domains"/>
    <property type="match status" value="1"/>
</dbReference>
<dbReference type="PANTHER" id="PTHR30146:SF153">
    <property type="entry name" value="LACTOSE OPERON REPRESSOR"/>
    <property type="match status" value="1"/>
</dbReference>
<dbReference type="PANTHER" id="PTHR30146">
    <property type="entry name" value="LACI-RELATED TRANSCRIPTIONAL REPRESSOR"/>
    <property type="match status" value="1"/>
</dbReference>
<dbReference type="Proteomes" id="UP000766570">
    <property type="component" value="Unassembled WGS sequence"/>
</dbReference>
<dbReference type="SUPFAM" id="SSF47413">
    <property type="entry name" value="lambda repressor-like DNA-binding domains"/>
    <property type="match status" value="1"/>
</dbReference>
<keyword evidence="6" id="KW-1185">Reference proteome</keyword>
<dbReference type="Gene3D" id="3.40.50.2300">
    <property type="match status" value="2"/>
</dbReference>
<evidence type="ECO:0000256" key="1">
    <source>
        <dbReference type="ARBA" id="ARBA00023015"/>
    </source>
</evidence>
<dbReference type="GO" id="GO:0003677">
    <property type="term" value="F:DNA binding"/>
    <property type="evidence" value="ECO:0007669"/>
    <property type="project" value="UniProtKB-KW"/>
</dbReference>
<dbReference type="PROSITE" id="PS50932">
    <property type="entry name" value="HTH_LACI_2"/>
    <property type="match status" value="1"/>
</dbReference>
<proteinExistence type="predicted"/>
<dbReference type="InterPro" id="IPR010982">
    <property type="entry name" value="Lambda_DNA-bd_dom_sf"/>
</dbReference>
<evidence type="ECO:0000313" key="6">
    <source>
        <dbReference type="Proteomes" id="UP000766570"/>
    </source>
</evidence>
<dbReference type="Pfam" id="PF00356">
    <property type="entry name" value="LacI"/>
    <property type="match status" value="1"/>
</dbReference>
<dbReference type="Pfam" id="PF13377">
    <property type="entry name" value="Peripla_BP_3"/>
    <property type="match status" value="1"/>
</dbReference>
<keyword evidence="1" id="KW-0805">Transcription regulation</keyword>
<keyword evidence="3" id="KW-0804">Transcription</keyword>
<gene>
    <name evidence="5" type="ORF">JOF46_004221</name>
</gene>
<dbReference type="EMBL" id="JAGIOE010000001">
    <property type="protein sequence ID" value="MBP2376309.1"/>
    <property type="molecule type" value="Genomic_DNA"/>
</dbReference>
<dbReference type="CDD" id="cd01392">
    <property type="entry name" value="HTH_LacI"/>
    <property type="match status" value="1"/>
</dbReference>
<accession>A0ABS4WJC3</accession>
<dbReference type="InterPro" id="IPR000843">
    <property type="entry name" value="HTH_LacI"/>
</dbReference>
<dbReference type="SMART" id="SM00354">
    <property type="entry name" value="HTH_LACI"/>
    <property type="match status" value="1"/>
</dbReference>
<evidence type="ECO:0000313" key="5">
    <source>
        <dbReference type="EMBL" id="MBP2376309.1"/>
    </source>
</evidence>
<organism evidence="5 6">
    <name type="scientific">Paeniglutamicibacter psychrophenolicus</name>
    <dbReference type="NCBI Taxonomy" id="257454"/>
    <lineage>
        <taxon>Bacteria</taxon>
        <taxon>Bacillati</taxon>
        <taxon>Actinomycetota</taxon>
        <taxon>Actinomycetes</taxon>
        <taxon>Micrococcales</taxon>
        <taxon>Micrococcaceae</taxon>
        <taxon>Paeniglutamicibacter</taxon>
    </lineage>
</organism>
<dbReference type="SUPFAM" id="SSF53822">
    <property type="entry name" value="Periplasmic binding protein-like I"/>
    <property type="match status" value="1"/>
</dbReference>
<dbReference type="CDD" id="cd06267">
    <property type="entry name" value="PBP1_LacI_sugar_binding-like"/>
    <property type="match status" value="1"/>
</dbReference>
<feature type="domain" description="HTH lacI-type" evidence="4">
    <location>
        <begin position="11"/>
        <end position="65"/>
    </location>
</feature>
<name>A0ABS4WJC3_9MICC</name>
<keyword evidence="2 5" id="KW-0238">DNA-binding</keyword>
<dbReference type="RefSeq" id="WP_209911120.1">
    <property type="nucleotide sequence ID" value="NZ_BAAAMI010000012.1"/>
</dbReference>
<reference evidence="5 6" key="1">
    <citation type="submission" date="2021-03" db="EMBL/GenBank/DDBJ databases">
        <title>Sequencing the genomes of 1000 actinobacteria strains.</title>
        <authorList>
            <person name="Klenk H.-P."/>
        </authorList>
    </citation>
    <scope>NUCLEOTIDE SEQUENCE [LARGE SCALE GENOMIC DNA]</scope>
    <source>
        <strain evidence="5 6">DSM 15454</strain>
    </source>
</reference>
<dbReference type="InterPro" id="IPR046335">
    <property type="entry name" value="LacI/GalR-like_sensor"/>
</dbReference>
<dbReference type="InterPro" id="IPR028082">
    <property type="entry name" value="Peripla_BP_I"/>
</dbReference>
<evidence type="ECO:0000256" key="2">
    <source>
        <dbReference type="ARBA" id="ARBA00023125"/>
    </source>
</evidence>
<sequence>MNQSAPPPRRTTLADVARESGVSVALASIVMRGAEGASEASRLKVKAAAQALGYRPDSRARALRSLRSGLLGVSLRLDEPFHAELVDEIYAAAEEHGYEVVLGAVGKHRSEARALEGLADSGCEAILAIAASGTRAELAAVDARLPLVSLLREVPGIDSVCTDDASGVDQAVAHLVGLGHRRIFHLDGGGAVASAERRSAYLAAMERHSLGDLARVLPAGADEREGAAAAGRLLADPRHPAPSALVVFNDRCALGVVDALERAGLAVPADISVVGFDDSQFARLAHIGLSSVRQDVAALARAAIERAVARLAGQGPGLQRHAPALVVRNSTGIAPAS</sequence>